<comment type="caution">
    <text evidence="2">The sequence shown here is derived from an EMBL/GenBank/DDBJ whole genome shotgun (WGS) entry which is preliminary data.</text>
</comment>
<accession>A0A2I1D0S2</accession>
<proteinExistence type="predicted"/>
<organism evidence="2 3">
    <name type="scientific">Aspergillus campestris (strain IBT 28561)</name>
    <dbReference type="NCBI Taxonomy" id="1392248"/>
    <lineage>
        <taxon>Eukaryota</taxon>
        <taxon>Fungi</taxon>
        <taxon>Dikarya</taxon>
        <taxon>Ascomycota</taxon>
        <taxon>Pezizomycotina</taxon>
        <taxon>Eurotiomycetes</taxon>
        <taxon>Eurotiomycetidae</taxon>
        <taxon>Eurotiales</taxon>
        <taxon>Aspergillaceae</taxon>
        <taxon>Aspergillus</taxon>
        <taxon>Aspergillus subgen. Circumdati</taxon>
    </lineage>
</organism>
<dbReference type="OrthoDB" id="10322665at2759"/>
<dbReference type="Proteomes" id="UP000234254">
    <property type="component" value="Unassembled WGS sequence"/>
</dbReference>
<sequence length="70" mass="7095">MKFYIAAITLLTTAVTVMASPVESAQTPGKCGGTACVLENGQMVDCDYGSCKGHDGEACNSGKGNYCPGA</sequence>
<name>A0A2I1D0S2_ASPC2</name>
<reference evidence="2" key="1">
    <citation type="submission" date="2016-12" db="EMBL/GenBank/DDBJ databases">
        <title>The genomes of Aspergillus section Nigri reveals drivers in fungal speciation.</title>
        <authorList>
            <consortium name="DOE Joint Genome Institute"/>
            <person name="Vesth T.C."/>
            <person name="Nybo J."/>
            <person name="Theobald S."/>
            <person name="Brandl J."/>
            <person name="Frisvad J.C."/>
            <person name="Nielsen K.F."/>
            <person name="Lyhne E.K."/>
            <person name="Kogle M.E."/>
            <person name="Kuo A."/>
            <person name="Riley R."/>
            <person name="Clum A."/>
            <person name="Nolan M."/>
            <person name="Lipzen A."/>
            <person name="Salamov A."/>
            <person name="Henrissat B."/>
            <person name="Wiebenga A."/>
            <person name="De vries R.P."/>
            <person name="Grigoriev I.V."/>
            <person name="Mortensen U.H."/>
            <person name="Andersen M.R."/>
            <person name="Baker S.E."/>
        </authorList>
    </citation>
    <scope>NUCLEOTIDE SEQUENCE</scope>
    <source>
        <strain evidence="2">IBT 28561</strain>
    </source>
</reference>
<feature type="chain" id="PRO_5014180787" evidence="1">
    <location>
        <begin position="20"/>
        <end position="70"/>
    </location>
</feature>
<dbReference type="GeneID" id="36547758"/>
<evidence type="ECO:0000313" key="3">
    <source>
        <dbReference type="Proteomes" id="UP000234254"/>
    </source>
</evidence>
<dbReference type="AlphaFoldDB" id="A0A2I1D0S2"/>
<protein>
    <submittedName>
        <fullName evidence="2">Uncharacterized protein</fullName>
    </submittedName>
</protein>
<keyword evidence="1" id="KW-0732">Signal</keyword>
<evidence type="ECO:0000313" key="2">
    <source>
        <dbReference type="EMBL" id="PKY03452.1"/>
    </source>
</evidence>
<feature type="signal peptide" evidence="1">
    <location>
        <begin position="1"/>
        <end position="19"/>
    </location>
</feature>
<dbReference type="RefSeq" id="XP_024692046.1">
    <property type="nucleotide sequence ID" value="XM_024840234.1"/>
</dbReference>
<dbReference type="VEuPathDB" id="FungiDB:P168DRAFT_318913"/>
<keyword evidence="3" id="KW-1185">Reference proteome</keyword>
<evidence type="ECO:0000256" key="1">
    <source>
        <dbReference type="SAM" id="SignalP"/>
    </source>
</evidence>
<gene>
    <name evidence="2" type="ORF">P168DRAFT_318913</name>
</gene>
<dbReference type="EMBL" id="MSFM01000007">
    <property type="protein sequence ID" value="PKY03452.1"/>
    <property type="molecule type" value="Genomic_DNA"/>
</dbReference>